<evidence type="ECO:0000259" key="14">
    <source>
        <dbReference type="Pfam" id="PF08245"/>
    </source>
</evidence>
<comment type="pathway">
    <text evidence="10 11">Cell wall biogenesis; peptidoglycan biosynthesis.</text>
</comment>
<organism evidence="15 16">
    <name type="scientific">Rhodovastum atsumiense</name>
    <dbReference type="NCBI Taxonomy" id="504468"/>
    <lineage>
        <taxon>Bacteria</taxon>
        <taxon>Pseudomonadati</taxon>
        <taxon>Pseudomonadota</taxon>
        <taxon>Alphaproteobacteria</taxon>
        <taxon>Acetobacterales</taxon>
        <taxon>Acetobacteraceae</taxon>
        <taxon>Rhodovastum</taxon>
    </lineage>
</organism>
<dbReference type="AlphaFoldDB" id="A0A5M6IZ54"/>
<dbReference type="Gene3D" id="3.40.1190.10">
    <property type="entry name" value="Mur-like, catalytic domain"/>
    <property type="match status" value="1"/>
</dbReference>
<dbReference type="EMBL" id="VWPK01000005">
    <property type="protein sequence ID" value="KAA5613583.1"/>
    <property type="molecule type" value="Genomic_DNA"/>
</dbReference>
<dbReference type="GO" id="GO:0071555">
    <property type="term" value="P:cell wall organization"/>
    <property type="evidence" value="ECO:0007669"/>
    <property type="project" value="UniProtKB-KW"/>
</dbReference>
<dbReference type="RefSeq" id="WP_150039331.1">
    <property type="nucleotide sequence ID" value="NZ_OW485601.1"/>
</dbReference>
<protein>
    <recommendedName>
        <fullName evidence="10 11">UDP-N-acetylmuramoyl-tripeptide--D-alanyl-D-alanine ligase</fullName>
        <ecNumber evidence="10 11">6.3.2.10</ecNumber>
    </recommendedName>
    <alternativeName>
        <fullName evidence="10">D-alanyl-D-alanine-adding enzyme</fullName>
    </alternativeName>
</protein>
<keyword evidence="3 10" id="KW-0132">Cell division</keyword>
<dbReference type="GO" id="GO:0005737">
    <property type="term" value="C:cytoplasm"/>
    <property type="evidence" value="ECO:0007669"/>
    <property type="project" value="UniProtKB-SubCell"/>
</dbReference>
<feature type="domain" description="Mur ligase C-terminal" evidence="13">
    <location>
        <begin position="332"/>
        <end position="439"/>
    </location>
</feature>
<dbReference type="GO" id="GO:0005524">
    <property type="term" value="F:ATP binding"/>
    <property type="evidence" value="ECO:0007669"/>
    <property type="project" value="UniProtKB-UniRule"/>
</dbReference>
<comment type="caution">
    <text evidence="15">The sequence shown here is derived from an EMBL/GenBank/DDBJ whole genome shotgun (WGS) entry which is preliminary data.</text>
</comment>
<dbReference type="PANTHER" id="PTHR43024">
    <property type="entry name" value="UDP-N-ACETYLMURAMOYL-TRIPEPTIDE--D-ALANYL-D-ALANINE LIGASE"/>
    <property type="match status" value="1"/>
</dbReference>
<accession>A0A5M6IZ54</accession>
<evidence type="ECO:0000259" key="13">
    <source>
        <dbReference type="Pfam" id="PF02875"/>
    </source>
</evidence>
<dbReference type="Proteomes" id="UP000325255">
    <property type="component" value="Unassembled WGS sequence"/>
</dbReference>
<reference evidence="15 16" key="1">
    <citation type="submission" date="2019-09" db="EMBL/GenBank/DDBJ databases">
        <title>Genome sequence of Rhodovastum atsumiense, a diverse member of the Acetobacteraceae family of non-sulfur purple photosynthetic bacteria.</title>
        <authorList>
            <person name="Meyer T."/>
            <person name="Kyndt J."/>
        </authorList>
    </citation>
    <scope>NUCLEOTIDE SEQUENCE [LARGE SCALE GENOMIC DNA]</scope>
    <source>
        <strain evidence="15 16">DSM 21279</strain>
    </source>
</reference>
<dbReference type="Pfam" id="PF02875">
    <property type="entry name" value="Mur_ligase_C"/>
    <property type="match status" value="1"/>
</dbReference>
<evidence type="ECO:0000256" key="1">
    <source>
        <dbReference type="ARBA" id="ARBA00022490"/>
    </source>
</evidence>
<name>A0A5M6IZ54_9PROT</name>
<dbReference type="GO" id="GO:0047480">
    <property type="term" value="F:UDP-N-acetylmuramoyl-tripeptide-D-alanyl-D-alanine ligase activity"/>
    <property type="evidence" value="ECO:0007669"/>
    <property type="project" value="UniProtKB-UniRule"/>
</dbReference>
<dbReference type="InterPro" id="IPR013221">
    <property type="entry name" value="Mur_ligase_cen"/>
</dbReference>
<dbReference type="InterPro" id="IPR035911">
    <property type="entry name" value="MurE/MurF_N"/>
</dbReference>
<dbReference type="GO" id="GO:0051301">
    <property type="term" value="P:cell division"/>
    <property type="evidence" value="ECO:0007669"/>
    <property type="project" value="UniProtKB-KW"/>
</dbReference>
<comment type="similarity">
    <text evidence="10">Belongs to the MurCDEF family. MurF subfamily.</text>
</comment>
<comment type="function">
    <text evidence="10 11">Involved in cell wall formation. Catalyzes the final step in the synthesis of UDP-N-acetylmuramoyl-pentapeptide, the precursor of murein.</text>
</comment>
<dbReference type="EC" id="6.3.2.10" evidence="10 11"/>
<keyword evidence="8 10" id="KW-0131">Cell cycle</keyword>
<evidence type="ECO:0000256" key="7">
    <source>
        <dbReference type="ARBA" id="ARBA00022984"/>
    </source>
</evidence>
<dbReference type="NCBIfam" id="TIGR01143">
    <property type="entry name" value="murF"/>
    <property type="match status" value="1"/>
</dbReference>
<gene>
    <name evidence="10 15" type="primary">murF</name>
    <name evidence="15" type="ORF">F1189_03975</name>
</gene>
<dbReference type="Gene3D" id="3.90.190.20">
    <property type="entry name" value="Mur ligase, C-terminal domain"/>
    <property type="match status" value="1"/>
</dbReference>
<evidence type="ECO:0000256" key="4">
    <source>
        <dbReference type="ARBA" id="ARBA00022741"/>
    </source>
</evidence>
<keyword evidence="1 10" id="KW-0963">Cytoplasm</keyword>
<dbReference type="InterPro" id="IPR036565">
    <property type="entry name" value="Mur-like_cat_sf"/>
</dbReference>
<evidence type="ECO:0000256" key="5">
    <source>
        <dbReference type="ARBA" id="ARBA00022840"/>
    </source>
</evidence>
<evidence type="ECO:0000256" key="9">
    <source>
        <dbReference type="ARBA" id="ARBA00023316"/>
    </source>
</evidence>
<dbReference type="InterPro" id="IPR036615">
    <property type="entry name" value="Mur_ligase_C_dom_sf"/>
</dbReference>
<dbReference type="InterPro" id="IPR000713">
    <property type="entry name" value="Mur_ligase_N"/>
</dbReference>
<dbReference type="SUPFAM" id="SSF53244">
    <property type="entry name" value="MurD-like peptide ligases, peptide-binding domain"/>
    <property type="match status" value="1"/>
</dbReference>
<dbReference type="InterPro" id="IPR004101">
    <property type="entry name" value="Mur_ligase_C"/>
</dbReference>
<keyword evidence="7 10" id="KW-0573">Peptidoglycan synthesis</keyword>
<keyword evidence="4 10" id="KW-0547">Nucleotide-binding</keyword>
<evidence type="ECO:0000256" key="2">
    <source>
        <dbReference type="ARBA" id="ARBA00022598"/>
    </source>
</evidence>
<comment type="subcellular location">
    <subcellularLocation>
        <location evidence="10 11">Cytoplasm</location>
    </subcellularLocation>
</comment>
<evidence type="ECO:0000256" key="8">
    <source>
        <dbReference type="ARBA" id="ARBA00023306"/>
    </source>
</evidence>
<dbReference type="InterPro" id="IPR051046">
    <property type="entry name" value="MurCDEF_CellWall_CoF430Synth"/>
</dbReference>
<dbReference type="GO" id="GO:0008766">
    <property type="term" value="F:UDP-N-acetylmuramoylalanyl-D-glutamyl-2,6-diaminopimelate-D-alanyl-D-alanine ligase activity"/>
    <property type="evidence" value="ECO:0007669"/>
    <property type="project" value="RHEA"/>
</dbReference>
<feature type="domain" description="Mur ligase central" evidence="14">
    <location>
        <begin position="107"/>
        <end position="294"/>
    </location>
</feature>
<evidence type="ECO:0000256" key="6">
    <source>
        <dbReference type="ARBA" id="ARBA00022960"/>
    </source>
</evidence>
<dbReference type="OrthoDB" id="9800958at2"/>
<dbReference type="SUPFAM" id="SSF53623">
    <property type="entry name" value="MurD-like peptide ligases, catalytic domain"/>
    <property type="match status" value="1"/>
</dbReference>
<keyword evidence="9 10" id="KW-0961">Cell wall biogenesis/degradation</keyword>
<dbReference type="InterPro" id="IPR005863">
    <property type="entry name" value="UDP-N-AcMur_synth"/>
</dbReference>
<dbReference type="Pfam" id="PF01225">
    <property type="entry name" value="Mur_ligase"/>
    <property type="match status" value="1"/>
</dbReference>
<dbReference type="SUPFAM" id="SSF63418">
    <property type="entry name" value="MurE/MurF N-terminal domain"/>
    <property type="match status" value="1"/>
</dbReference>
<dbReference type="GO" id="GO:0008360">
    <property type="term" value="P:regulation of cell shape"/>
    <property type="evidence" value="ECO:0007669"/>
    <property type="project" value="UniProtKB-KW"/>
</dbReference>
<evidence type="ECO:0000313" key="15">
    <source>
        <dbReference type="EMBL" id="KAA5613583.1"/>
    </source>
</evidence>
<dbReference type="Pfam" id="PF08245">
    <property type="entry name" value="Mur_ligase_M"/>
    <property type="match status" value="1"/>
</dbReference>
<sequence>MALWQAADLATATGGILRTPFTATGVSIDTRSLRPGDLFVALQGEARDGHGFVAEALARGAAGALVTHVPAGVEATAPLLVVGDTLEGLRALGQFARARFRGRLVAVTGSVGKTTTKEMLRRMLAAEAPTHAAEASYNNHWGVPLTLARLPADAAYCVVEIGMNHAGEIAPLARLARPHVALIVSVEGAHLGHLGSMAAIADEKAEIMAGLEPGSTAVLPADNPLLPRLLARAGDARVRSFGTSAAADARLLQVAADAEGTSLRIRIDGQDLPLRIAAAGRHMAMNATAALLAAVALGAPPGRAAAALTGFAPVAGRGARRRIVVTGGSALLLDESYNASPAAVRAALSVLALQDAARRVAVLGDMLELGEHGPAEHEGLAADVAASADIVFTCGPQMALLHAALPAGKRGAHAANAAMLAPLVAASLRGGDAVLVKGSLGSRMKTIVQAIEPVAPEPV</sequence>
<dbReference type="PANTHER" id="PTHR43024:SF1">
    <property type="entry name" value="UDP-N-ACETYLMURAMOYL-TRIPEPTIDE--D-ALANYL-D-ALANINE LIGASE"/>
    <property type="match status" value="1"/>
</dbReference>
<evidence type="ECO:0000256" key="10">
    <source>
        <dbReference type="HAMAP-Rule" id="MF_02019"/>
    </source>
</evidence>
<keyword evidence="2 10" id="KW-0436">Ligase</keyword>
<feature type="domain" description="Mur ligase N-terminal catalytic" evidence="12">
    <location>
        <begin position="24"/>
        <end position="71"/>
    </location>
</feature>
<dbReference type="Gene3D" id="3.40.1390.10">
    <property type="entry name" value="MurE/MurF, N-terminal domain"/>
    <property type="match status" value="1"/>
</dbReference>
<evidence type="ECO:0000256" key="11">
    <source>
        <dbReference type="RuleBase" id="RU004136"/>
    </source>
</evidence>
<evidence type="ECO:0000256" key="3">
    <source>
        <dbReference type="ARBA" id="ARBA00022618"/>
    </source>
</evidence>
<dbReference type="GO" id="GO:0009252">
    <property type="term" value="P:peptidoglycan biosynthetic process"/>
    <property type="evidence" value="ECO:0007669"/>
    <property type="project" value="UniProtKB-UniRule"/>
</dbReference>
<proteinExistence type="inferred from homology"/>
<keyword evidence="5 10" id="KW-0067">ATP-binding</keyword>
<keyword evidence="6 10" id="KW-0133">Cell shape</keyword>
<comment type="catalytic activity">
    <reaction evidence="10 11">
        <text>D-alanyl-D-alanine + UDP-N-acetyl-alpha-D-muramoyl-L-alanyl-gamma-D-glutamyl-meso-2,6-diaminopimelate + ATP = UDP-N-acetyl-alpha-D-muramoyl-L-alanyl-gamma-D-glutamyl-meso-2,6-diaminopimeloyl-D-alanyl-D-alanine + ADP + phosphate + H(+)</text>
        <dbReference type="Rhea" id="RHEA:28374"/>
        <dbReference type="ChEBI" id="CHEBI:15378"/>
        <dbReference type="ChEBI" id="CHEBI:30616"/>
        <dbReference type="ChEBI" id="CHEBI:43474"/>
        <dbReference type="ChEBI" id="CHEBI:57822"/>
        <dbReference type="ChEBI" id="CHEBI:61386"/>
        <dbReference type="ChEBI" id="CHEBI:83905"/>
        <dbReference type="ChEBI" id="CHEBI:456216"/>
        <dbReference type="EC" id="6.3.2.10"/>
    </reaction>
</comment>
<dbReference type="UniPathway" id="UPA00219"/>
<evidence type="ECO:0000313" key="16">
    <source>
        <dbReference type="Proteomes" id="UP000325255"/>
    </source>
</evidence>
<evidence type="ECO:0000259" key="12">
    <source>
        <dbReference type="Pfam" id="PF01225"/>
    </source>
</evidence>
<dbReference type="HAMAP" id="MF_02019">
    <property type="entry name" value="MurF"/>
    <property type="match status" value="1"/>
</dbReference>
<keyword evidence="16" id="KW-1185">Reference proteome</keyword>
<feature type="binding site" evidence="10">
    <location>
        <begin position="109"/>
        <end position="115"/>
    </location>
    <ligand>
        <name>ATP</name>
        <dbReference type="ChEBI" id="CHEBI:30616"/>
    </ligand>
</feature>